<evidence type="ECO:0000256" key="1">
    <source>
        <dbReference type="SAM" id="MobiDB-lite"/>
    </source>
</evidence>
<accession>A0ABT6M5E9</accession>
<organism evidence="2 3">
    <name type="scientific">Prescottella agglutinans</name>
    <dbReference type="NCBI Taxonomy" id="1644129"/>
    <lineage>
        <taxon>Bacteria</taxon>
        <taxon>Bacillati</taxon>
        <taxon>Actinomycetota</taxon>
        <taxon>Actinomycetes</taxon>
        <taxon>Mycobacteriales</taxon>
        <taxon>Nocardiaceae</taxon>
        <taxon>Prescottella</taxon>
    </lineage>
</organism>
<evidence type="ECO:0000313" key="3">
    <source>
        <dbReference type="Proteomes" id="UP001160334"/>
    </source>
</evidence>
<name>A0ABT6M5E9_9NOCA</name>
<sequence>MPTIIPTSPDQTADIARRLLAAAESPAQVVTVTAGSTMSFSVSDDVAERAGFGGAESLPEPESEPKEPPRSGKGSGEAVWQAFLAAQGIEFPADAERGELIALWDAHKDA</sequence>
<protein>
    <submittedName>
        <fullName evidence="2">Uncharacterized protein</fullName>
    </submittedName>
</protein>
<gene>
    <name evidence="2" type="ORF">M2280_000738</name>
</gene>
<reference evidence="2 3" key="1">
    <citation type="submission" date="2023-04" db="EMBL/GenBank/DDBJ databases">
        <title>Forest soil microbial communities from Buena Vista Peninsula, Colon Province, Panama.</title>
        <authorList>
            <person name="Bouskill N."/>
        </authorList>
    </citation>
    <scope>NUCLEOTIDE SEQUENCE [LARGE SCALE GENOMIC DNA]</scope>
    <source>
        <strain evidence="2 3">CFH S0262</strain>
    </source>
</reference>
<keyword evidence="3" id="KW-1185">Reference proteome</keyword>
<comment type="caution">
    <text evidence="2">The sequence shown here is derived from an EMBL/GenBank/DDBJ whole genome shotgun (WGS) entry which is preliminary data.</text>
</comment>
<evidence type="ECO:0000313" key="2">
    <source>
        <dbReference type="EMBL" id="MDH6279529.1"/>
    </source>
</evidence>
<dbReference type="Proteomes" id="UP001160334">
    <property type="component" value="Unassembled WGS sequence"/>
</dbReference>
<feature type="region of interest" description="Disordered" evidence="1">
    <location>
        <begin position="48"/>
        <end position="77"/>
    </location>
</feature>
<dbReference type="EMBL" id="JARXVC010000002">
    <property type="protein sequence ID" value="MDH6279529.1"/>
    <property type="molecule type" value="Genomic_DNA"/>
</dbReference>
<dbReference type="RefSeq" id="WP_280758929.1">
    <property type="nucleotide sequence ID" value="NZ_JARXVC010000002.1"/>
</dbReference>
<proteinExistence type="predicted"/>